<dbReference type="PANTHER" id="PTHR22913">
    <property type="entry name" value="HYALURONAN SYNTHASE"/>
    <property type="match status" value="1"/>
</dbReference>
<feature type="transmembrane region" description="Helical" evidence="6">
    <location>
        <begin position="457"/>
        <end position="475"/>
    </location>
</feature>
<dbReference type="OrthoDB" id="6964257at2"/>
<organism evidence="7 8">
    <name type="scientific">Phaeovulum vinaykumarii</name>
    <dbReference type="NCBI Taxonomy" id="407234"/>
    <lineage>
        <taxon>Bacteria</taxon>
        <taxon>Pseudomonadati</taxon>
        <taxon>Pseudomonadota</taxon>
        <taxon>Alphaproteobacteria</taxon>
        <taxon>Rhodobacterales</taxon>
        <taxon>Paracoccaceae</taxon>
        <taxon>Phaeovulum</taxon>
    </lineage>
</organism>
<evidence type="ECO:0000256" key="1">
    <source>
        <dbReference type="ARBA" id="ARBA00004236"/>
    </source>
</evidence>
<comment type="subcellular location">
    <subcellularLocation>
        <location evidence="1">Cell membrane</location>
    </subcellularLocation>
</comment>
<feature type="transmembrane region" description="Helical" evidence="6">
    <location>
        <begin position="38"/>
        <end position="57"/>
    </location>
</feature>
<keyword evidence="4 7" id="KW-0808">Transferase</keyword>
<evidence type="ECO:0000256" key="3">
    <source>
        <dbReference type="ARBA" id="ARBA00022676"/>
    </source>
</evidence>
<dbReference type="GO" id="GO:0030213">
    <property type="term" value="P:hyaluronan biosynthetic process"/>
    <property type="evidence" value="ECO:0007669"/>
    <property type="project" value="TreeGrafter"/>
</dbReference>
<keyword evidence="5 6" id="KW-0472">Membrane</keyword>
<keyword evidence="2" id="KW-1003">Cell membrane</keyword>
<dbReference type="GO" id="GO:0005886">
    <property type="term" value="C:plasma membrane"/>
    <property type="evidence" value="ECO:0007669"/>
    <property type="project" value="UniProtKB-SubCell"/>
</dbReference>
<dbReference type="InterPro" id="IPR029044">
    <property type="entry name" value="Nucleotide-diphossugar_trans"/>
</dbReference>
<keyword evidence="6" id="KW-1133">Transmembrane helix</keyword>
<keyword evidence="8" id="KW-1185">Reference proteome</keyword>
<accession>A0A1N7MB36</accession>
<reference evidence="8" key="1">
    <citation type="submission" date="2017-01" db="EMBL/GenBank/DDBJ databases">
        <authorList>
            <person name="Varghese N."/>
            <person name="Submissions S."/>
        </authorList>
    </citation>
    <scope>NUCLEOTIDE SEQUENCE [LARGE SCALE GENOMIC DNA]</scope>
    <source>
        <strain evidence="8">DSM 18714</strain>
    </source>
</reference>
<dbReference type="STRING" id="407234.SAMN05421795_106154"/>
<gene>
    <name evidence="7" type="ORF">SAMN05421795_106154</name>
</gene>
<dbReference type="RefSeq" id="WP_076366576.1">
    <property type="nucleotide sequence ID" value="NZ_FTOM01000006.1"/>
</dbReference>
<dbReference type="Proteomes" id="UP000186098">
    <property type="component" value="Unassembled WGS sequence"/>
</dbReference>
<name>A0A1N7MB36_9RHOB</name>
<evidence type="ECO:0000313" key="7">
    <source>
        <dbReference type="EMBL" id="SIS83280.1"/>
    </source>
</evidence>
<evidence type="ECO:0000313" key="8">
    <source>
        <dbReference type="Proteomes" id="UP000186098"/>
    </source>
</evidence>
<sequence length="528" mass="60215">MSDGRRAPQIHALEKRIAATVAALELPEGQRPPRYDGAFVAQAALVLGALVAAAILVPNRFLDPSFRHLSVALGLLGLWRFSWWFNHALRAVWFRRRRWPGMRARADALWQGGWRPRRLHIQMTTYREEPAITRRVLASIVSQVRREKVPTSLWVGTGSAGDEAVIRDYIATHAADLGADLLEVVLMRQNQPGKRMAIGMILRGMARQGVEPDDLVIFMDGDTIYGSDVLRKVLPVFAADPGLQALTTDEEVICHGPAWMGSWLRMRFAQRRLAMQSHALSDRVLTLTGRFSVFRARHIIDARFIRTIEADHLDHWLWGRFRFLSGDDKSTWYHLLARRARMTYVPDACVYTVEIVSGRGIQRMNENFRRWSGNMLRNGTRAIALGPRVVPPFIWWCLIDQRIAIWTVMVSPALALFGALRDPFYLASLMIWVVATRLVLVSVLYRHARRAEMAWTFLLYVNQIFNATVKIYMIFHLARQKWFNRGNQRAQAARIGWKDAVAKIQMLTSVAAFLTLLGIYAGALPVPF</sequence>
<dbReference type="EMBL" id="FTOM01000006">
    <property type="protein sequence ID" value="SIS83280.1"/>
    <property type="molecule type" value="Genomic_DNA"/>
</dbReference>
<dbReference type="GO" id="GO:0085029">
    <property type="term" value="P:extracellular matrix assembly"/>
    <property type="evidence" value="ECO:0007669"/>
    <property type="project" value="TreeGrafter"/>
</dbReference>
<proteinExistence type="predicted"/>
<dbReference type="Pfam" id="PF13641">
    <property type="entry name" value="Glyco_tranf_2_3"/>
    <property type="match status" value="1"/>
</dbReference>
<evidence type="ECO:0000256" key="4">
    <source>
        <dbReference type="ARBA" id="ARBA00022679"/>
    </source>
</evidence>
<evidence type="ECO:0000256" key="6">
    <source>
        <dbReference type="SAM" id="Phobius"/>
    </source>
</evidence>
<feature type="transmembrane region" description="Helical" evidence="6">
    <location>
        <begin position="426"/>
        <end position="445"/>
    </location>
</feature>
<evidence type="ECO:0000256" key="2">
    <source>
        <dbReference type="ARBA" id="ARBA00022475"/>
    </source>
</evidence>
<dbReference type="AlphaFoldDB" id="A0A1N7MB36"/>
<evidence type="ECO:0000256" key="5">
    <source>
        <dbReference type="ARBA" id="ARBA00023136"/>
    </source>
</evidence>
<feature type="transmembrane region" description="Helical" evidence="6">
    <location>
        <begin position="504"/>
        <end position="526"/>
    </location>
</feature>
<dbReference type="Gene3D" id="3.90.550.10">
    <property type="entry name" value="Spore Coat Polysaccharide Biosynthesis Protein SpsA, Chain A"/>
    <property type="match status" value="1"/>
</dbReference>
<keyword evidence="3" id="KW-0328">Glycosyltransferase</keyword>
<dbReference type="SUPFAM" id="SSF53448">
    <property type="entry name" value="Nucleotide-diphospho-sugar transferases"/>
    <property type="match status" value="1"/>
</dbReference>
<dbReference type="PANTHER" id="PTHR22913:SF12">
    <property type="entry name" value="MANNURONAN SYNTHASE"/>
    <property type="match status" value="1"/>
</dbReference>
<feature type="transmembrane region" description="Helical" evidence="6">
    <location>
        <begin position="403"/>
        <end position="420"/>
    </location>
</feature>
<keyword evidence="6" id="KW-0812">Transmembrane</keyword>
<dbReference type="GO" id="GO:0050501">
    <property type="term" value="F:hyaluronan synthase activity"/>
    <property type="evidence" value="ECO:0007669"/>
    <property type="project" value="TreeGrafter"/>
</dbReference>
<feature type="transmembrane region" description="Helical" evidence="6">
    <location>
        <begin position="69"/>
        <end position="93"/>
    </location>
</feature>
<protein>
    <submittedName>
        <fullName evidence="7">Glycosyltransferase Alg8</fullName>
    </submittedName>
</protein>